<gene>
    <name evidence="1" type="ORF">E5329_01455</name>
</gene>
<sequence length="218" mass="24731">MNGASHSLGQQVFQKIREDILNGTYSRGKELKEKPIGEELGVSRTPVREALRQLELEGLITIIPNKGAFVVGFSGQDIRDIYEMRLALEVLCAKRAALSADKIQIEMMEEILYLADFHLNKGHMEQMMGLDDKFHGILYEAGGSKMLEHALKDYHHYLSRARKISLADSKRAHQSNQEHWKILEAVKDRNTKKVEQAVNLHISRAIQNMETSGGREHG</sequence>
<reference evidence="1" key="1">
    <citation type="submission" date="2019-04" db="EMBL/GenBank/DDBJ databases">
        <title>Microbes associate with the intestines of laboratory mice.</title>
        <authorList>
            <person name="Navarre W."/>
            <person name="Wong E."/>
            <person name="Huang K."/>
            <person name="Tropini C."/>
            <person name="Ng K."/>
            <person name="Yu B."/>
        </authorList>
    </citation>
    <scope>NUCLEOTIDE SEQUENCE</scope>
    <source>
        <strain evidence="1">NM01_1-7b</strain>
    </source>
</reference>
<evidence type="ECO:0000313" key="2">
    <source>
        <dbReference type="Proteomes" id="UP000304953"/>
    </source>
</evidence>
<protein>
    <submittedName>
        <fullName evidence="1">GntR family transcriptional regulator</fullName>
    </submittedName>
</protein>
<comment type="caution">
    <text evidence="1">The sequence shown here is derived from an EMBL/GenBank/DDBJ whole genome shotgun (WGS) entry which is preliminary data.</text>
</comment>
<keyword evidence="2" id="KW-1185">Reference proteome</keyword>
<dbReference type="Proteomes" id="UP000304953">
    <property type="component" value="Unassembled WGS sequence"/>
</dbReference>
<dbReference type="EMBL" id="SRYA01000002">
    <property type="protein sequence ID" value="TGY98100.1"/>
    <property type="molecule type" value="Genomic_DNA"/>
</dbReference>
<organism evidence="1 2">
    <name type="scientific">Petralouisia muris</name>
    <dbReference type="NCBI Taxonomy" id="3032872"/>
    <lineage>
        <taxon>Bacteria</taxon>
        <taxon>Bacillati</taxon>
        <taxon>Bacillota</taxon>
        <taxon>Clostridia</taxon>
        <taxon>Lachnospirales</taxon>
        <taxon>Lachnospiraceae</taxon>
        <taxon>Petralouisia</taxon>
    </lineage>
</organism>
<name>A0AC61S1I9_9FIRM</name>
<evidence type="ECO:0000313" key="1">
    <source>
        <dbReference type="EMBL" id="TGY98100.1"/>
    </source>
</evidence>
<accession>A0AC61S1I9</accession>
<proteinExistence type="predicted"/>